<reference evidence="2" key="1">
    <citation type="submission" date="2023-08" db="EMBL/GenBank/DDBJ databases">
        <authorList>
            <person name="Alioto T."/>
            <person name="Alioto T."/>
            <person name="Gomez Garrido J."/>
        </authorList>
    </citation>
    <scope>NUCLEOTIDE SEQUENCE</scope>
</reference>
<gene>
    <name evidence="2" type="ORF">OCTVUL_1B012795</name>
</gene>
<protein>
    <submittedName>
        <fullName evidence="2">Uncharacterized protein</fullName>
    </submittedName>
</protein>
<feature type="region of interest" description="Disordered" evidence="1">
    <location>
        <begin position="20"/>
        <end position="48"/>
    </location>
</feature>
<dbReference type="AlphaFoldDB" id="A0AA36AHL3"/>
<accession>A0AA36AHL3</accession>
<feature type="compositionally biased region" description="Basic and acidic residues" evidence="1">
    <location>
        <begin position="24"/>
        <end position="48"/>
    </location>
</feature>
<keyword evidence="3" id="KW-1185">Reference proteome</keyword>
<dbReference type="Proteomes" id="UP001162480">
    <property type="component" value="Chromosome 1"/>
</dbReference>
<proteinExistence type="predicted"/>
<dbReference type="EMBL" id="OX597814">
    <property type="protein sequence ID" value="CAI9715496.1"/>
    <property type="molecule type" value="Genomic_DNA"/>
</dbReference>
<organism evidence="2 3">
    <name type="scientific">Octopus vulgaris</name>
    <name type="common">Common octopus</name>
    <dbReference type="NCBI Taxonomy" id="6645"/>
    <lineage>
        <taxon>Eukaryota</taxon>
        <taxon>Metazoa</taxon>
        <taxon>Spiralia</taxon>
        <taxon>Lophotrochozoa</taxon>
        <taxon>Mollusca</taxon>
        <taxon>Cephalopoda</taxon>
        <taxon>Coleoidea</taxon>
        <taxon>Octopodiformes</taxon>
        <taxon>Octopoda</taxon>
        <taxon>Incirrata</taxon>
        <taxon>Octopodidae</taxon>
        <taxon>Octopus</taxon>
    </lineage>
</organism>
<sequence length="141" mass="16203">MPNRKRSMFCSKRNALLKQRKRELRSQETPEAREAHHASQRSRDLHSLFEESAEIRQAHLAAQLSCDQRSLLDEPVEARQAHLAFMRIRNQRSLLEELAETRQTRLTALDAPIMCNGTRMIIKELYSQILQATILNGPAAG</sequence>
<name>A0AA36AHL3_OCTVU</name>
<evidence type="ECO:0000313" key="2">
    <source>
        <dbReference type="EMBL" id="CAI9715496.1"/>
    </source>
</evidence>
<evidence type="ECO:0000256" key="1">
    <source>
        <dbReference type="SAM" id="MobiDB-lite"/>
    </source>
</evidence>
<evidence type="ECO:0000313" key="3">
    <source>
        <dbReference type="Proteomes" id="UP001162480"/>
    </source>
</evidence>